<dbReference type="PROSITE" id="PS51892">
    <property type="entry name" value="SUBTILASE"/>
    <property type="match status" value="1"/>
</dbReference>
<dbReference type="EMBL" id="UZAD01006938">
    <property type="protein sequence ID" value="VDN88058.1"/>
    <property type="molecule type" value="Genomic_DNA"/>
</dbReference>
<evidence type="ECO:0000313" key="8">
    <source>
        <dbReference type="WBParaSite" id="BPAG_0000690801-mRNA-1"/>
    </source>
</evidence>
<dbReference type="Pfam" id="PF00082">
    <property type="entry name" value="Peptidase_S8"/>
    <property type="match status" value="1"/>
</dbReference>
<keyword evidence="3" id="KW-0378">Hydrolase</keyword>
<protein>
    <submittedName>
        <fullName evidence="8">Peptidase_S8 domain-containing protein</fullName>
    </submittedName>
</protein>
<comment type="caution">
    <text evidence="4">Lacks conserved residue(s) required for the propagation of feature annotation.</text>
</comment>
<dbReference type="AlphaFoldDB" id="A0A0N4TFC0"/>
<evidence type="ECO:0000313" key="7">
    <source>
        <dbReference type="Proteomes" id="UP000278627"/>
    </source>
</evidence>
<dbReference type="GO" id="GO:0004252">
    <property type="term" value="F:serine-type endopeptidase activity"/>
    <property type="evidence" value="ECO:0007669"/>
    <property type="project" value="InterPro"/>
</dbReference>
<dbReference type="GO" id="GO:0006508">
    <property type="term" value="P:proteolysis"/>
    <property type="evidence" value="ECO:0007669"/>
    <property type="project" value="UniProtKB-KW"/>
</dbReference>
<reference evidence="8" key="1">
    <citation type="submission" date="2017-02" db="UniProtKB">
        <authorList>
            <consortium name="WormBaseParasite"/>
        </authorList>
    </citation>
    <scope>IDENTIFICATION</scope>
</reference>
<evidence type="ECO:0000313" key="6">
    <source>
        <dbReference type="EMBL" id="VDN88058.1"/>
    </source>
</evidence>
<proteinExistence type="inferred from homology"/>
<evidence type="ECO:0000259" key="5">
    <source>
        <dbReference type="Pfam" id="PF00082"/>
    </source>
</evidence>
<evidence type="ECO:0000256" key="1">
    <source>
        <dbReference type="ARBA" id="ARBA00011073"/>
    </source>
</evidence>
<accession>A0A0N4TFC0</accession>
<keyword evidence="7" id="KW-1185">Reference proteome</keyword>
<dbReference type="InterPro" id="IPR050131">
    <property type="entry name" value="Peptidase_S8_subtilisin-like"/>
</dbReference>
<dbReference type="Proteomes" id="UP000278627">
    <property type="component" value="Unassembled WGS sequence"/>
</dbReference>
<dbReference type="GO" id="GO:0005829">
    <property type="term" value="C:cytosol"/>
    <property type="evidence" value="ECO:0007669"/>
    <property type="project" value="TreeGrafter"/>
</dbReference>
<dbReference type="SUPFAM" id="SSF52743">
    <property type="entry name" value="Subtilisin-like"/>
    <property type="match status" value="1"/>
</dbReference>
<organism evidence="8">
    <name type="scientific">Brugia pahangi</name>
    <name type="common">Filarial nematode worm</name>
    <dbReference type="NCBI Taxonomy" id="6280"/>
    <lineage>
        <taxon>Eukaryota</taxon>
        <taxon>Metazoa</taxon>
        <taxon>Ecdysozoa</taxon>
        <taxon>Nematoda</taxon>
        <taxon>Chromadorea</taxon>
        <taxon>Rhabditida</taxon>
        <taxon>Spirurina</taxon>
        <taxon>Spiruromorpha</taxon>
        <taxon>Filarioidea</taxon>
        <taxon>Onchocercidae</taxon>
        <taxon>Brugia</taxon>
    </lineage>
</organism>
<sequence length="175" mass="18502">MLTFCITIHDNGNLLEICVPSGSHGSHVANIAAAYFPNEPEKSGLAPGAQIVSLCIGDHRLKTMETGAALTRALSRCADLGVHLINYSYGEATNFPNSGRIIEALDRVVRRHGILFFSSAGNCGPALSTGGCPGTTTTSVIGVGAYLSPTMMEAMYSMRDKIPPTLYPWSSRGPT</sequence>
<dbReference type="WBParaSite" id="BPAG_0000690801-mRNA-1">
    <property type="protein sequence ID" value="BPAG_0000690801-mRNA-1"/>
    <property type="gene ID" value="BPAG_0000690801"/>
</dbReference>
<evidence type="ECO:0000256" key="3">
    <source>
        <dbReference type="ARBA" id="ARBA00022825"/>
    </source>
</evidence>
<dbReference type="InterPro" id="IPR000209">
    <property type="entry name" value="Peptidase_S8/S53_dom"/>
</dbReference>
<dbReference type="PANTHER" id="PTHR43806">
    <property type="entry name" value="PEPTIDASE S8"/>
    <property type="match status" value="1"/>
</dbReference>
<name>A0A0N4TFC0_BRUPA</name>
<keyword evidence="2" id="KW-0645">Protease</keyword>
<evidence type="ECO:0000256" key="2">
    <source>
        <dbReference type="ARBA" id="ARBA00022670"/>
    </source>
</evidence>
<gene>
    <name evidence="6" type="ORF">BPAG_LOCUS6872</name>
</gene>
<dbReference type="GO" id="GO:0008240">
    <property type="term" value="F:tripeptidyl-peptidase activity"/>
    <property type="evidence" value="ECO:0007669"/>
    <property type="project" value="TreeGrafter"/>
</dbReference>
<dbReference type="STRING" id="6280.A0A0N4TFC0"/>
<comment type="similarity">
    <text evidence="1 4">Belongs to the peptidase S8 family.</text>
</comment>
<keyword evidence="3" id="KW-0720">Serine protease</keyword>
<dbReference type="PANTHER" id="PTHR43806:SF14">
    <property type="entry name" value="TRIPEPTIDYL-PEPTIDASE 2"/>
    <property type="match status" value="1"/>
</dbReference>
<dbReference type="Gene3D" id="3.40.50.200">
    <property type="entry name" value="Peptidase S8/S53 domain"/>
    <property type="match status" value="1"/>
</dbReference>
<reference evidence="6 7" key="2">
    <citation type="submission" date="2018-11" db="EMBL/GenBank/DDBJ databases">
        <authorList>
            <consortium name="Pathogen Informatics"/>
        </authorList>
    </citation>
    <scope>NUCLEOTIDE SEQUENCE [LARGE SCALE GENOMIC DNA]</scope>
</reference>
<feature type="domain" description="Peptidase S8/S53" evidence="5">
    <location>
        <begin position="21"/>
        <end position="175"/>
    </location>
</feature>
<evidence type="ECO:0000256" key="4">
    <source>
        <dbReference type="PROSITE-ProRule" id="PRU01240"/>
    </source>
</evidence>
<dbReference type="InterPro" id="IPR036852">
    <property type="entry name" value="Peptidase_S8/S53_dom_sf"/>
</dbReference>